<dbReference type="SUPFAM" id="SSF46785">
    <property type="entry name" value="Winged helix' DNA-binding domain"/>
    <property type="match status" value="1"/>
</dbReference>
<dbReference type="Gene3D" id="2.60.120.10">
    <property type="entry name" value="Jelly Rolls"/>
    <property type="match status" value="1"/>
</dbReference>
<dbReference type="PANTHER" id="PTHR24567:SF74">
    <property type="entry name" value="HTH-TYPE TRANSCRIPTIONAL REGULATOR ARCR"/>
    <property type="match status" value="1"/>
</dbReference>
<dbReference type="GO" id="GO:0003700">
    <property type="term" value="F:DNA-binding transcription factor activity"/>
    <property type="evidence" value="ECO:0007669"/>
    <property type="project" value="TreeGrafter"/>
</dbReference>
<dbReference type="InterPro" id="IPR036388">
    <property type="entry name" value="WH-like_DNA-bd_sf"/>
</dbReference>
<dbReference type="Proteomes" id="UP000214646">
    <property type="component" value="Unassembled WGS sequence"/>
</dbReference>
<dbReference type="Pfam" id="PF13545">
    <property type="entry name" value="HTH_Crp_2"/>
    <property type="match status" value="1"/>
</dbReference>
<evidence type="ECO:0000256" key="2">
    <source>
        <dbReference type="ARBA" id="ARBA00023125"/>
    </source>
</evidence>
<reference evidence="6" key="1">
    <citation type="submission" date="2017-06" db="EMBL/GenBank/DDBJ databases">
        <title>Genome analysis of Fimbriiglobus ruber SP5, the first member of the order Planctomycetales with confirmed chitinolytic capability.</title>
        <authorList>
            <person name="Ravin N.V."/>
            <person name="Rakitin A.L."/>
            <person name="Ivanova A.A."/>
            <person name="Beletsky A.V."/>
            <person name="Kulichevskaya I.S."/>
            <person name="Mardanov A.V."/>
            <person name="Dedysh S.N."/>
        </authorList>
    </citation>
    <scope>NUCLEOTIDE SEQUENCE [LARGE SCALE GENOMIC DNA]</scope>
    <source>
        <strain evidence="6">SP5</strain>
    </source>
</reference>
<keyword evidence="2" id="KW-0238">DNA-binding</keyword>
<keyword evidence="3" id="KW-0804">Transcription</keyword>
<dbReference type="InterPro" id="IPR000595">
    <property type="entry name" value="cNMP-bd_dom"/>
</dbReference>
<protein>
    <submittedName>
        <fullName evidence="5">cAMP-binding protein</fullName>
    </submittedName>
</protein>
<dbReference type="GO" id="GO:0003677">
    <property type="term" value="F:DNA binding"/>
    <property type="evidence" value="ECO:0007669"/>
    <property type="project" value="UniProtKB-KW"/>
</dbReference>
<dbReference type="InterPro" id="IPR014710">
    <property type="entry name" value="RmlC-like_jellyroll"/>
</dbReference>
<evidence type="ECO:0000256" key="1">
    <source>
        <dbReference type="ARBA" id="ARBA00023015"/>
    </source>
</evidence>
<comment type="caution">
    <text evidence="5">The sequence shown here is derived from an EMBL/GenBank/DDBJ whole genome shotgun (WGS) entry which is preliminary data.</text>
</comment>
<sequence>MAISRPENRLLAALPADDRTRLIARMADVTLGHKDLLYRAGGPIDYVYFPRSGVLSAVVVMNDGQYVEAAAIGLEGMVGVTACLGADRSIEQVFCQVFPAECRKMPAAAFVAEVARDGAFRDIVYAYLRGTLAAAAQSTACNCLHSVDERCARWLLMCQDRFGGDDFPLTQEFLAAMLGVRRATVTVTAGALQSNGFITYRHGRVRVVDRAGLEKVACECYHAIRNAFAPAPG</sequence>
<feature type="domain" description="HTH crp-type" evidence="4">
    <location>
        <begin position="145"/>
        <end position="211"/>
    </location>
</feature>
<dbReference type="PROSITE" id="PS51063">
    <property type="entry name" value="HTH_CRP_2"/>
    <property type="match status" value="1"/>
</dbReference>
<evidence type="ECO:0000259" key="4">
    <source>
        <dbReference type="PROSITE" id="PS51063"/>
    </source>
</evidence>
<dbReference type="SUPFAM" id="SSF51206">
    <property type="entry name" value="cAMP-binding domain-like"/>
    <property type="match status" value="1"/>
</dbReference>
<evidence type="ECO:0000256" key="3">
    <source>
        <dbReference type="ARBA" id="ARBA00023163"/>
    </source>
</evidence>
<dbReference type="OrthoDB" id="272447at2"/>
<proteinExistence type="predicted"/>
<dbReference type="InterPro" id="IPR012318">
    <property type="entry name" value="HTH_CRP"/>
</dbReference>
<gene>
    <name evidence="5" type="ORF">FRUB_05264</name>
</gene>
<dbReference type="PANTHER" id="PTHR24567">
    <property type="entry name" value="CRP FAMILY TRANSCRIPTIONAL REGULATORY PROTEIN"/>
    <property type="match status" value="1"/>
</dbReference>
<dbReference type="InterPro" id="IPR036390">
    <property type="entry name" value="WH_DNA-bd_sf"/>
</dbReference>
<accession>A0A225DVL8</accession>
<name>A0A225DVL8_9BACT</name>
<evidence type="ECO:0000313" key="6">
    <source>
        <dbReference type="Proteomes" id="UP000214646"/>
    </source>
</evidence>
<evidence type="ECO:0000313" key="5">
    <source>
        <dbReference type="EMBL" id="OWK40345.1"/>
    </source>
</evidence>
<dbReference type="Gene3D" id="1.10.10.10">
    <property type="entry name" value="Winged helix-like DNA-binding domain superfamily/Winged helix DNA-binding domain"/>
    <property type="match status" value="1"/>
</dbReference>
<dbReference type="GO" id="GO:0005829">
    <property type="term" value="C:cytosol"/>
    <property type="evidence" value="ECO:0007669"/>
    <property type="project" value="TreeGrafter"/>
</dbReference>
<dbReference type="CDD" id="cd00038">
    <property type="entry name" value="CAP_ED"/>
    <property type="match status" value="1"/>
</dbReference>
<organism evidence="5 6">
    <name type="scientific">Fimbriiglobus ruber</name>
    <dbReference type="NCBI Taxonomy" id="1908690"/>
    <lineage>
        <taxon>Bacteria</taxon>
        <taxon>Pseudomonadati</taxon>
        <taxon>Planctomycetota</taxon>
        <taxon>Planctomycetia</taxon>
        <taxon>Gemmatales</taxon>
        <taxon>Gemmataceae</taxon>
        <taxon>Fimbriiglobus</taxon>
    </lineage>
</organism>
<dbReference type="InterPro" id="IPR050397">
    <property type="entry name" value="Env_Response_Regulators"/>
</dbReference>
<dbReference type="AlphaFoldDB" id="A0A225DVL8"/>
<dbReference type="EMBL" id="NIDE01000008">
    <property type="protein sequence ID" value="OWK40345.1"/>
    <property type="molecule type" value="Genomic_DNA"/>
</dbReference>
<dbReference type="InterPro" id="IPR018490">
    <property type="entry name" value="cNMP-bd_dom_sf"/>
</dbReference>
<keyword evidence="6" id="KW-1185">Reference proteome</keyword>
<dbReference type="RefSeq" id="WP_088256277.1">
    <property type="nucleotide sequence ID" value="NZ_NIDE01000008.1"/>
</dbReference>
<keyword evidence="1" id="KW-0805">Transcription regulation</keyword>
<dbReference type="SMART" id="SM00100">
    <property type="entry name" value="cNMP"/>
    <property type="match status" value="1"/>
</dbReference>